<evidence type="ECO:0000313" key="2">
    <source>
        <dbReference type="EMBL" id="KAE9390684.1"/>
    </source>
</evidence>
<accession>A0A6A4GZW9</accession>
<dbReference type="Proteomes" id="UP000799118">
    <property type="component" value="Unassembled WGS sequence"/>
</dbReference>
<dbReference type="EMBL" id="ML769650">
    <property type="protein sequence ID" value="KAE9390684.1"/>
    <property type="molecule type" value="Genomic_DNA"/>
</dbReference>
<dbReference type="AlphaFoldDB" id="A0A6A4GZW9"/>
<name>A0A6A4GZW9_9AGAR</name>
<keyword evidence="3" id="KW-1185">Reference proteome</keyword>
<sequence length="147" mass="16630">MLQNNFHTEPNISCFQSHLCNCFLRMTDMENLYKFQGYSPIDETTTNNFAAGTGPGPTGKNCYCLYFGEDCCAAIDNMVKFMLDQAREAHMESILSASVVKVLVWNFITQGQSSWRASKPCIHGSSEHLETPQEVHARTKQHEAERN</sequence>
<evidence type="ECO:0000256" key="1">
    <source>
        <dbReference type="SAM" id="MobiDB-lite"/>
    </source>
</evidence>
<feature type="region of interest" description="Disordered" evidence="1">
    <location>
        <begin position="125"/>
        <end position="147"/>
    </location>
</feature>
<proteinExistence type="predicted"/>
<evidence type="ECO:0000313" key="3">
    <source>
        <dbReference type="Proteomes" id="UP000799118"/>
    </source>
</evidence>
<gene>
    <name evidence="2" type="ORF">BT96DRAFT_833109</name>
</gene>
<reference evidence="2" key="1">
    <citation type="journal article" date="2019" name="Environ. Microbiol.">
        <title>Fungal ecological strategies reflected in gene transcription - a case study of two litter decomposers.</title>
        <authorList>
            <person name="Barbi F."/>
            <person name="Kohler A."/>
            <person name="Barry K."/>
            <person name="Baskaran P."/>
            <person name="Daum C."/>
            <person name="Fauchery L."/>
            <person name="Ihrmark K."/>
            <person name="Kuo A."/>
            <person name="LaButti K."/>
            <person name="Lipzen A."/>
            <person name="Morin E."/>
            <person name="Grigoriev I.V."/>
            <person name="Henrissat B."/>
            <person name="Lindahl B."/>
            <person name="Martin F."/>
        </authorList>
    </citation>
    <scope>NUCLEOTIDE SEQUENCE</scope>
    <source>
        <strain evidence="2">JB14</strain>
    </source>
</reference>
<organism evidence="2 3">
    <name type="scientific">Gymnopus androsaceus JB14</name>
    <dbReference type="NCBI Taxonomy" id="1447944"/>
    <lineage>
        <taxon>Eukaryota</taxon>
        <taxon>Fungi</taxon>
        <taxon>Dikarya</taxon>
        <taxon>Basidiomycota</taxon>
        <taxon>Agaricomycotina</taxon>
        <taxon>Agaricomycetes</taxon>
        <taxon>Agaricomycetidae</taxon>
        <taxon>Agaricales</taxon>
        <taxon>Marasmiineae</taxon>
        <taxon>Omphalotaceae</taxon>
        <taxon>Gymnopus</taxon>
    </lineage>
</organism>
<protein>
    <submittedName>
        <fullName evidence="2">Uncharacterized protein</fullName>
    </submittedName>
</protein>